<accession>A0A172Z3J1</accession>
<proteinExistence type="predicted"/>
<dbReference type="RefSeq" id="WP_064452840.1">
    <property type="nucleotide sequence ID" value="NZ_CP015600.1"/>
</dbReference>
<dbReference type="STRING" id="219572.A7J50_3378"/>
<dbReference type="AlphaFoldDB" id="A0A172Z3J1"/>
<name>A0A172Z3J1_9PSED</name>
<protein>
    <submittedName>
        <fullName evidence="1">Uncharacterized protein</fullName>
    </submittedName>
</protein>
<gene>
    <name evidence="1" type="ORF">A7J50_3378</name>
</gene>
<dbReference type="KEGG" id="panr:A7J50_3378"/>
<evidence type="ECO:0000313" key="2">
    <source>
        <dbReference type="Proteomes" id="UP000077829"/>
    </source>
</evidence>
<evidence type="ECO:0000313" key="1">
    <source>
        <dbReference type="EMBL" id="ANF86756.1"/>
    </source>
</evidence>
<sequence length="787" mass="86784">MSVLNFPRIYLGGHMFWNPPTANNNDMYPLYDAVKMQMNWPFLKAFNITPENAISTLLPWTIAPLSPASVPPYVMQVPGNAGQLTTPMIPGEWNLFGDNACGTVSYNQTQSVVTGGELPNGGYVSQDPLINQSFQLLGNPFGGAPSSPARFVDVSPWQNTFTALYFDKLVLGNAQCGLTLNRQFRMLDRFLNFNWANLGGLAYVTTTWQTCFPKENLEWVIGNSALLQNLQTQMAQQNAKGLMFRFSTYLTCYDKNGILNNYPPIDTHSSSAAAQAKVQAMYQQGLDNVGDIFFNPAYSRTVGTLGLWFEDEFPTAPAGRRLLPASPVPIYKTTPAQSTPAQLGVISAQAHGATLSLDLSNAFPFYPIDRNAAIPVAAKYQAGNYQIGIRQNGQFSPLASFGYDDYQQAAFDKRSGILDLTLTAQAQTQLQTGTLELQLQGATAVTAATQQMWTAEVVESASFIDVGDTRTLQVMVQYDGLPAPAGTTLWVAEYGNAYMLCTTDYYLAFSNPGNFTLFNNDPQNPANNSANLPQFKGASTLLSQVTEGTGRQLMATRLAVAADQMTPVTYQQFLPTPAAVALSPTLKFANPIAMQGTLQDPLNSTVQYSLTKIQTDANGIANLTVTGLAPGFPTLRFFLQEGQQTPTIPFSFPLPTAFTDFLAPLRVLPLEPQLQQDFVNAWNRIYMNKDAGTVIWETFIYPFILQPFYYLYPIMSKFMPLNSLTRIEGAVDQLIVLISKEYQEESTLAMPITRDMPQSRRAVLELWAQALVKRNYPPIPLSMSDYD</sequence>
<dbReference type="PATRIC" id="fig|219572.3.peg.3475"/>
<reference evidence="1 2" key="1">
    <citation type="submission" date="2016-05" db="EMBL/GenBank/DDBJ databases">
        <title>Complete genome sequence of Pseudomonas antarctica PAMC 27494.</title>
        <authorList>
            <person name="Lee J."/>
        </authorList>
    </citation>
    <scope>NUCLEOTIDE SEQUENCE [LARGE SCALE GENOMIC DNA]</scope>
    <source>
        <strain evidence="1 2">PAMC 27494</strain>
    </source>
</reference>
<organism evidence="1 2">
    <name type="scientific">Pseudomonas antarctica</name>
    <dbReference type="NCBI Taxonomy" id="219572"/>
    <lineage>
        <taxon>Bacteria</taxon>
        <taxon>Pseudomonadati</taxon>
        <taxon>Pseudomonadota</taxon>
        <taxon>Gammaproteobacteria</taxon>
        <taxon>Pseudomonadales</taxon>
        <taxon>Pseudomonadaceae</taxon>
        <taxon>Pseudomonas</taxon>
    </lineage>
</organism>
<dbReference type="EMBL" id="CP015600">
    <property type="protein sequence ID" value="ANF86756.1"/>
    <property type="molecule type" value="Genomic_DNA"/>
</dbReference>
<dbReference type="Proteomes" id="UP000077829">
    <property type="component" value="Chromosome"/>
</dbReference>